<accession>A0ACA9LEL6</accession>
<sequence>MYPHLRLPETFKNFIAFKNFKLEKKIHDGKFSEIFLEKYNEKDVAGIQILQYNKSFLREFASGGDYTLIWDNKFRRQC</sequence>
<dbReference type="Proteomes" id="UP000789702">
    <property type="component" value="Unassembled WGS sequence"/>
</dbReference>
<protein>
    <submittedName>
        <fullName evidence="1">1479_t:CDS:1</fullName>
    </submittedName>
</protein>
<feature type="non-terminal residue" evidence="1">
    <location>
        <position position="1"/>
    </location>
</feature>
<gene>
    <name evidence="1" type="ORF">DHETER_LOCUS4101</name>
</gene>
<comment type="caution">
    <text evidence="1">The sequence shown here is derived from an EMBL/GenBank/DDBJ whole genome shotgun (WGS) entry which is preliminary data.</text>
</comment>
<name>A0ACA9LEL6_9GLOM</name>
<reference evidence="1" key="1">
    <citation type="submission" date="2021-06" db="EMBL/GenBank/DDBJ databases">
        <authorList>
            <person name="Kallberg Y."/>
            <person name="Tangrot J."/>
            <person name="Rosling A."/>
        </authorList>
    </citation>
    <scope>NUCLEOTIDE SEQUENCE</scope>
    <source>
        <strain evidence="1">IL203A</strain>
    </source>
</reference>
<keyword evidence="2" id="KW-1185">Reference proteome</keyword>
<organism evidence="1 2">
    <name type="scientific">Dentiscutata heterogama</name>
    <dbReference type="NCBI Taxonomy" id="1316150"/>
    <lineage>
        <taxon>Eukaryota</taxon>
        <taxon>Fungi</taxon>
        <taxon>Fungi incertae sedis</taxon>
        <taxon>Mucoromycota</taxon>
        <taxon>Glomeromycotina</taxon>
        <taxon>Glomeromycetes</taxon>
        <taxon>Diversisporales</taxon>
        <taxon>Gigasporaceae</taxon>
        <taxon>Dentiscutata</taxon>
    </lineage>
</organism>
<evidence type="ECO:0000313" key="2">
    <source>
        <dbReference type="Proteomes" id="UP000789702"/>
    </source>
</evidence>
<dbReference type="EMBL" id="CAJVPU010003904">
    <property type="protein sequence ID" value="CAG8524948.1"/>
    <property type="molecule type" value="Genomic_DNA"/>
</dbReference>
<proteinExistence type="predicted"/>
<evidence type="ECO:0000313" key="1">
    <source>
        <dbReference type="EMBL" id="CAG8524948.1"/>
    </source>
</evidence>